<keyword evidence="3" id="KW-1185">Reference proteome</keyword>
<sequence>MFIPTLCQTFTDVSLEAKPATIFFLRPMLIRIVFQQQRPDLPRLLQQMHAQQLPAHAAPPIPMMPHPGLAGAPPSTAASLLGLSGALGAPGQHPLSMLASKPDLHRPDDVKSNSGRGGGSAADLGESHSIFALRPERRRKDSLSYEQADCEGAVFVFLTIKSDDLGDTLFIPFEMVVVTVAAAASVMEKGKNVVVVGDATRLDRAINDVVEASKRKEISRCCHANQIL</sequence>
<protein>
    <submittedName>
        <fullName evidence="2">Uncharacterized protein</fullName>
    </submittedName>
</protein>
<dbReference type="EMBL" id="JABDTM020027907">
    <property type="protein sequence ID" value="KAH0809797.1"/>
    <property type="molecule type" value="Genomic_DNA"/>
</dbReference>
<evidence type="ECO:0000313" key="3">
    <source>
        <dbReference type="Proteomes" id="UP000719412"/>
    </source>
</evidence>
<organism evidence="2 3">
    <name type="scientific">Tenebrio molitor</name>
    <name type="common">Yellow mealworm beetle</name>
    <dbReference type="NCBI Taxonomy" id="7067"/>
    <lineage>
        <taxon>Eukaryota</taxon>
        <taxon>Metazoa</taxon>
        <taxon>Ecdysozoa</taxon>
        <taxon>Arthropoda</taxon>
        <taxon>Hexapoda</taxon>
        <taxon>Insecta</taxon>
        <taxon>Pterygota</taxon>
        <taxon>Neoptera</taxon>
        <taxon>Endopterygota</taxon>
        <taxon>Coleoptera</taxon>
        <taxon>Polyphaga</taxon>
        <taxon>Cucujiformia</taxon>
        <taxon>Tenebrionidae</taxon>
        <taxon>Tenebrio</taxon>
    </lineage>
</organism>
<gene>
    <name evidence="2" type="ORF">GEV33_012995</name>
</gene>
<dbReference type="Proteomes" id="UP000719412">
    <property type="component" value="Unassembled WGS sequence"/>
</dbReference>
<proteinExistence type="predicted"/>
<comment type="caution">
    <text evidence="2">The sequence shown here is derived from an EMBL/GenBank/DDBJ whole genome shotgun (WGS) entry which is preliminary data.</text>
</comment>
<accession>A0A8J6L7P2</accession>
<dbReference type="AlphaFoldDB" id="A0A8J6L7P2"/>
<reference evidence="2" key="2">
    <citation type="submission" date="2021-08" db="EMBL/GenBank/DDBJ databases">
        <authorList>
            <person name="Eriksson T."/>
        </authorList>
    </citation>
    <scope>NUCLEOTIDE SEQUENCE</scope>
    <source>
        <strain evidence="2">Stoneville</strain>
        <tissue evidence="2">Whole head</tissue>
    </source>
</reference>
<evidence type="ECO:0000256" key="1">
    <source>
        <dbReference type="SAM" id="MobiDB-lite"/>
    </source>
</evidence>
<reference evidence="2" key="1">
    <citation type="journal article" date="2020" name="J Insects Food Feed">
        <title>The yellow mealworm (Tenebrio molitor) genome: a resource for the emerging insects as food and feed industry.</title>
        <authorList>
            <person name="Eriksson T."/>
            <person name="Andere A."/>
            <person name="Kelstrup H."/>
            <person name="Emery V."/>
            <person name="Picard C."/>
        </authorList>
    </citation>
    <scope>NUCLEOTIDE SEQUENCE</scope>
    <source>
        <strain evidence="2">Stoneville</strain>
        <tissue evidence="2">Whole head</tissue>
    </source>
</reference>
<name>A0A8J6L7P2_TENMO</name>
<feature type="compositionally biased region" description="Basic and acidic residues" evidence="1">
    <location>
        <begin position="102"/>
        <end position="111"/>
    </location>
</feature>
<feature type="region of interest" description="Disordered" evidence="1">
    <location>
        <begin position="94"/>
        <end position="129"/>
    </location>
</feature>
<evidence type="ECO:0000313" key="2">
    <source>
        <dbReference type="EMBL" id="KAH0809797.1"/>
    </source>
</evidence>